<comment type="subcellular location">
    <subcellularLocation>
        <location evidence="1 8">Cell membrane</location>
        <topology evidence="1 8">Multi-pass membrane protein</topology>
    </subcellularLocation>
</comment>
<feature type="transmembrane region" description="Helical" evidence="8">
    <location>
        <begin position="58"/>
        <end position="76"/>
    </location>
</feature>
<reference evidence="9 10" key="1">
    <citation type="journal article" date="2004" name="Nature">
        <title>Genome sequence of Silicibacter pomeroyi reveals adaptations to the marine environment.</title>
        <authorList>
            <person name="Moran M.A."/>
            <person name="Buchan A."/>
            <person name="Gonzalez J.M."/>
            <person name="Heidelberg J.F."/>
            <person name="Whitman W.B."/>
            <person name="Kiene R.P."/>
            <person name="Henriksen J.R."/>
            <person name="King G.M."/>
            <person name="Belas R."/>
            <person name="Fuqua C."/>
            <person name="Brinkac L."/>
            <person name="Lewis M."/>
            <person name="Johri S."/>
            <person name="Weaver B."/>
            <person name="Pai G."/>
            <person name="Eisen J.A."/>
            <person name="Rahe E."/>
            <person name="Sheldon W.M."/>
            <person name="Ye W."/>
            <person name="Miller T.R."/>
            <person name="Carlton J."/>
            <person name="Rasko D.A."/>
            <person name="Paulsen I.T."/>
            <person name="Ren Q."/>
            <person name="Daugherty S.C."/>
            <person name="Deboy R.T."/>
            <person name="Dodson R.J."/>
            <person name="Durkin A.S."/>
            <person name="Madupu R."/>
            <person name="Nelson W.C."/>
            <person name="Sullivan S.A."/>
            <person name="Rosovitz M.J."/>
            <person name="Haft D.H."/>
            <person name="Selengut J."/>
            <person name="Ward N."/>
        </authorList>
    </citation>
    <scope>NUCLEOTIDE SEQUENCE [LARGE SCALE GENOMIC DNA]</scope>
    <source>
        <strain evidence="10">ATCC 700808 / DSM 15171 / DSS-3</strain>
    </source>
</reference>
<feature type="transmembrane region" description="Helical" evidence="8">
    <location>
        <begin position="143"/>
        <end position="164"/>
    </location>
</feature>
<evidence type="ECO:0000256" key="6">
    <source>
        <dbReference type="ARBA" id="ARBA00022989"/>
    </source>
</evidence>
<feature type="transmembrane region" description="Helical" evidence="8">
    <location>
        <begin position="20"/>
        <end position="38"/>
    </location>
</feature>
<evidence type="ECO:0000256" key="8">
    <source>
        <dbReference type="RuleBase" id="RU363041"/>
    </source>
</evidence>
<name>Q5LSF0_RUEPO</name>
<keyword evidence="3" id="KW-0813">Transport</keyword>
<feature type="transmembrane region" description="Helical" evidence="8">
    <location>
        <begin position="184"/>
        <end position="203"/>
    </location>
</feature>
<proteinExistence type="inferred from homology"/>
<evidence type="ECO:0000256" key="5">
    <source>
        <dbReference type="ARBA" id="ARBA00022692"/>
    </source>
</evidence>
<evidence type="ECO:0000256" key="1">
    <source>
        <dbReference type="ARBA" id="ARBA00004651"/>
    </source>
</evidence>
<evidence type="ECO:0000256" key="3">
    <source>
        <dbReference type="ARBA" id="ARBA00022448"/>
    </source>
</evidence>
<dbReference type="PaxDb" id="246200-SPO1818"/>
<evidence type="ECO:0000313" key="10">
    <source>
        <dbReference type="Proteomes" id="UP000001023"/>
    </source>
</evidence>
<dbReference type="Proteomes" id="UP000001023">
    <property type="component" value="Chromosome"/>
</dbReference>
<feature type="transmembrane region" description="Helical" evidence="8">
    <location>
        <begin position="113"/>
        <end position="131"/>
    </location>
</feature>
<dbReference type="eggNOG" id="COG0730">
    <property type="taxonomic scope" value="Bacteria"/>
</dbReference>
<keyword evidence="10" id="KW-1185">Reference proteome</keyword>
<dbReference type="InterPro" id="IPR052017">
    <property type="entry name" value="TSUP"/>
</dbReference>
<sequence>MSGAGPSGTRKRGAMTTFDLMLFACAVLLLAGTIKGFIGLGLPTVSLALLTLGTDPRMAITLILMPMLLSNLWQMGRGGSLAALIRRYGRFALVLGLSVGLTAWFSRDAGDRLLTGALGAILLLYALLDSLRRVPPLPDRHAGLIEVIWATLTGVIGGLTAGWGGPMAMYLSARRAPRDEFVQASGLLIAAGSLPLMLSYLAAGHADPRGLGLSALLLVPTFVGFALGERLRHRADPALFRRALIVLFVVLGANLIWRALSG</sequence>
<evidence type="ECO:0000256" key="7">
    <source>
        <dbReference type="ARBA" id="ARBA00023136"/>
    </source>
</evidence>
<feature type="transmembrane region" description="Helical" evidence="8">
    <location>
        <begin position="239"/>
        <end position="257"/>
    </location>
</feature>
<keyword evidence="5 8" id="KW-0812">Transmembrane</keyword>
<accession>Q5LSF0</accession>
<organism evidence="9 10">
    <name type="scientific">Ruegeria pomeroyi (strain ATCC 700808 / DSM 15171 / DSS-3)</name>
    <name type="common">Silicibacter pomeroyi</name>
    <dbReference type="NCBI Taxonomy" id="246200"/>
    <lineage>
        <taxon>Bacteria</taxon>
        <taxon>Pseudomonadati</taxon>
        <taxon>Pseudomonadota</taxon>
        <taxon>Alphaproteobacteria</taxon>
        <taxon>Rhodobacterales</taxon>
        <taxon>Roseobacteraceae</taxon>
        <taxon>Ruegeria</taxon>
    </lineage>
</organism>
<dbReference type="STRING" id="246200.SPO1818"/>
<dbReference type="EMBL" id="CP000031">
    <property type="protein sequence ID" value="AAV95097.1"/>
    <property type="molecule type" value="Genomic_DNA"/>
</dbReference>
<dbReference type="GO" id="GO:0005886">
    <property type="term" value="C:plasma membrane"/>
    <property type="evidence" value="ECO:0007669"/>
    <property type="project" value="UniProtKB-SubCell"/>
</dbReference>
<gene>
    <name evidence="9" type="ordered locus">SPO1818</name>
</gene>
<dbReference type="PANTHER" id="PTHR30269:SF32">
    <property type="entry name" value="MEMBRANE TRANSPORTER PROTEIN-RELATED"/>
    <property type="match status" value="1"/>
</dbReference>
<dbReference type="HOGENOM" id="CLU_054750_7_1_5"/>
<dbReference type="KEGG" id="sil:SPO1818"/>
<protein>
    <recommendedName>
        <fullName evidence="8">Probable membrane transporter protein</fullName>
    </recommendedName>
</protein>
<keyword evidence="6 8" id="KW-1133">Transmembrane helix</keyword>
<dbReference type="PANTHER" id="PTHR30269">
    <property type="entry name" value="TRANSMEMBRANE PROTEIN YFCA"/>
    <property type="match status" value="1"/>
</dbReference>
<dbReference type="AlphaFoldDB" id="Q5LSF0"/>
<keyword evidence="4 8" id="KW-1003">Cell membrane</keyword>
<keyword evidence="7 8" id="KW-0472">Membrane</keyword>
<evidence type="ECO:0000256" key="4">
    <source>
        <dbReference type="ARBA" id="ARBA00022475"/>
    </source>
</evidence>
<feature type="transmembrane region" description="Helical" evidence="8">
    <location>
        <begin position="210"/>
        <end position="227"/>
    </location>
</feature>
<dbReference type="Pfam" id="PF01925">
    <property type="entry name" value="TauE"/>
    <property type="match status" value="1"/>
</dbReference>
<comment type="similarity">
    <text evidence="2 8">Belongs to the 4-toluene sulfonate uptake permease (TSUP) (TC 2.A.102) family.</text>
</comment>
<evidence type="ECO:0000313" key="9">
    <source>
        <dbReference type="EMBL" id="AAV95097.1"/>
    </source>
</evidence>
<evidence type="ECO:0000256" key="2">
    <source>
        <dbReference type="ARBA" id="ARBA00009142"/>
    </source>
</evidence>
<reference evidence="9 10" key="2">
    <citation type="journal article" date="2014" name="Stand. Genomic Sci.">
        <title>An updated genome annotation for the model marine bacterium Ruegeria pomeroyi DSS-3.</title>
        <authorList>
            <person name="Rivers A.R."/>
            <person name="Smith C.B."/>
            <person name="Moran M.A."/>
        </authorList>
    </citation>
    <scope>GENOME REANNOTATION</scope>
    <source>
        <strain evidence="10">ATCC 700808 / DSM 15171 / DSS-3</strain>
    </source>
</reference>
<feature type="transmembrane region" description="Helical" evidence="8">
    <location>
        <begin position="88"/>
        <end position="107"/>
    </location>
</feature>
<dbReference type="InterPro" id="IPR002781">
    <property type="entry name" value="TM_pro_TauE-like"/>
</dbReference>